<dbReference type="PANTHER" id="PTHR10091">
    <property type="entry name" value="ALDOSE-1-EPIMERASE"/>
    <property type="match status" value="1"/>
</dbReference>
<protein>
    <recommendedName>
        <fullName evidence="5 8">Aldose 1-epimerase</fullName>
        <ecNumber evidence="4 8">5.1.3.3</ecNumber>
    </recommendedName>
</protein>
<organism evidence="9 10">
    <name type="scientific">Actinomadura alba</name>
    <dbReference type="NCBI Taxonomy" id="406431"/>
    <lineage>
        <taxon>Bacteria</taxon>
        <taxon>Bacillati</taxon>
        <taxon>Actinomycetota</taxon>
        <taxon>Actinomycetes</taxon>
        <taxon>Streptosporangiales</taxon>
        <taxon>Thermomonosporaceae</taxon>
        <taxon>Actinomadura</taxon>
    </lineage>
</organism>
<dbReference type="PIRSF" id="PIRSF005096">
    <property type="entry name" value="GALM"/>
    <property type="match status" value="1"/>
</dbReference>
<comment type="caution">
    <text evidence="9">The sequence shown here is derived from an EMBL/GenBank/DDBJ whole genome shotgun (WGS) entry which is preliminary data.</text>
</comment>
<evidence type="ECO:0000256" key="8">
    <source>
        <dbReference type="PIRNR" id="PIRNR005096"/>
    </source>
</evidence>
<reference evidence="9 10" key="1">
    <citation type="submission" date="2020-06" db="EMBL/GenBank/DDBJ databases">
        <title>Actinomadura xiongansis sp. nov., isolated from soil of Baiyangdian.</title>
        <authorList>
            <person name="Zhang X."/>
        </authorList>
    </citation>
    <scope>NUCLEOTIDE SEQUENCE [LARGE SCALE GENOMIC DNA]</scope>
    <source>
        <strain evidence="9 10">HBUM206468</strain>
    </source>
</reference>
<dbReference type="InterPro" id="IPR047215">
    <property type="entry name" value="Galactose_mutarotase-like"/>
</dbReference>
<evidence type="ECO:0000313" key="9">
    <source>
        <dbReference type="EMBL" id="MBC6469675.1"/>
    </source>
</evidence>
<evidence type="ECO:0000256" key="3">
    <source>
        <dbReference type="ARBA" id="ARBA00006206"/>
    </source>
</evidence>
<dbReference type="EMBL" id="JABVEC010000030">
    <property type="protein sequence ID" value="MBC6469675.1"/>
    <property type="molecule type" value="Genomic_DNA"/>
</dbReference>
<proteinExistence type="inferred from homology"/>
<dbReference type="InterPro" id="IPR018052">
    <property type="entry name" value="Ald1_epimerase_CS"/>
</dbReference>
<keyword evidence="7 8" id="KW-0119">Carbohydrate metabolism</keyword>
<dbReference type="EC" id="5.1.3.3" evidence="4 8"/>
<dbReference type="PROSITE" id="PS00545">
    <property type="entry name" value="ALDOSE_1_EPIMERASE"/>
    <property type="match status" value="1"/>
</dbReference>
<dbReference type="InterPro" id="IPR008183">
    <property type="entry name" value="Aldose_1/G6P_1-epimerase"/>
</dbReference>
<evidence type="ECO:0000256" key="4">
    <source>
        <dbReference type="ARBA" id="ARBA00013185"/>
    </source>
</evidence>
<evidence type="ECO:0000256" key="7">
    <source>
        <dbReference type="ARBA" id="ARBA00023277"/>
    </source>
</evidence>
<accession>A0ABR7LYX5</accession>
<keyword evidence="10" id="KW-1185">Reference proteome</keyword>
<evidence type="ECO:0000256" key="6">
    <source>
        <dbReference type="ARBA" id="ARBA00023235"/>
    </source>
</evidence>
<dbReference type="InterPro" id="IPR014718">
    <property type="entry name" value="GH-type_carb-bd"/>
</dbReference>
<dbReference type="CDD" id="cd09019">
    <property type="entry name" value="galactose_mutarotase_like"/>
    <property type="match status" value="1"/>
</dbReference>
<keyword evidence="6 8" id="KW-0413">Isomerase</keyword>
<dbReference type="InterPro" id="IPR015443">
    <property type="entry name" value="Aldose_1-epimerase"/>
</dbReference>
<comment type="catalytic activity">
    <reaction evidence="1 8">
        <text>alpha-D-glucose = beta-D-glucose</text>
        <dbReference type="Rhea" id="RHEA:10264"/>
        <dbReference type="ChEBI" id="CHEBI:15903"/>
        <dbReference type="ChEBI" id="CHEBI:17925"/>
        <dbReference type="EC" id="5.1.3.3"/>
    </reaction>
</comment>
<dbReference type="NCBIfam" id="NF008277">
    <property type="entry name" value="PRK11055.1"/>
    <property type="match status" value="1"/>
</dbReference>
<name>A0ABR7LYX5_9ACTN</name>
<evidence type="ECO:0000313" key="10">
    <source>
        <dbReference type="Proteomes" id="UP000805614"/>
    </source>
</evidence>
<dbReference type="Gene3D" id="2.70.98.10">
    <property type="match status" value="1"/>
</dbReference>
<comment type="similarity">
    <text evidence="3 8">Belongs to the aldose epimerase family.</text>
</comment>
<dbReference type="Pfam" id="PF01263">
    <property type="entry name" value="Aldose_epim"/>
    <property type="match status" value="1"/>
</dbReference>
<dbReference type="Proteomes" id="UP000805614">
    <property type="component" value="Unassembled WGS sequence"/>
</dbReference>
<dbReference type="InterPro" id="IPR011013">
    <property type="entry name" value="Gal_mutarotase_sf_dom"/>
</dbReference>
<evidence type="ECO:0000256" key="5">
    <source>
        <dbReference type="ARBA" id="ARBA00014165"/>
    </source>
</evidence>
<gene>
    <name evidence="9" type="ORF">HKK74_29910</name>
</gene>
<evidence type="ECO:0000256" key="1">
    <source>
        <dbReference type="ARBA" id="ARBA00001614"/>
    </source>
</evidence>
<sequence length="380" mass="40744">MVRRVADPGPSAGLEAHQGGILTEGTEGVAAGGVAERLGTTPDGTPVARYTLANGRGLRARVLTYGCVVERLEVPDREGRWGNVVLGCASLGDYLTKSRYFGAVVGRYGNRIAGGRFRLDGTEYRLARNNGGNSLHGGERGFDKRVWEVLSADERRLSLGHLSADGEEGYPGALQVSVTYTVTDDDALRIDYRATTDRPTVLNLTNHSYFNLAGEGSGEVYDHQVTINAGRYAPVDAGQIPTGELAPVEGTPFDFTRACSIGKRIRDPHPQLLIGHGYDHNYVLDKSAPGVLEPAALVEEPTSGRVMEVLTTEPGVQFYSGNVLDGGVTGPSGRAYGKGAGLCLETQHFPDSPNQPHFPSTVLRPGEEFTSTTVFRFHTN</sequence>
<evidence type="ECO:0000256" key="2">
    <source>
        <dbReference type="ARBA" id="ARBA00005028"/>
    </source>
</evidence>
<dbReference type="SUPFAM" id="SSF74650">
    <property type="entry name" value="Galactose mutarotase-like"/>
    <property type="match status" value="1"/>
</dbReference>
<comment type="pathway">
    <text evidence="2 8">Carbohydrate metabolism; hexose metabolism.</text>
</comment>
<dbReference type="PANTHER" id="PTHR10091:SF0">
    <property type="entry name" value="GALACTOSE MUTAROTASE"/>
    <property type="match status" value="1"/>
</dbReference>